<dbReference type="GO" id="GO:0003700">
    <property type="term" value="F:DNA-binding transcription factor activity"/>
    <property type="evidence" value="ECO:0007669"/>
    <property type="project" value="TreeGrafter"/>
</dbReference>
<dbReference type="SUPFAM" id="SSF47413">
    <property type="entry name" value="lambda repressor-like DNA-binding domains"/>
    <property type="match status" value="1"/>
</dbReference>
<evidence type="ECO:0000256" key="2">
    <source>
        <dbReference type="ARBA" id="ARBA00023015"/>
    </source>
</evidence>
<reference evidence="6 7" key="1">
    <citation type="submission" date="2016-09" db="EMBL/GenBank/DDBJ databases">
        <title>Genome Sequence of the Lactobacillus fermentum strain NCC2970 (CNCM I-5068).</title>
        <authorList>
            <person name="Barretto C."/>
            <person name="Ngom-Bru C."/>
            <person name="Genevaz A."/>
            <person name="Fournier C."/>
            <person name="Moine D."/>
            <person name="Kassam M."/>
            <person name="Iltis A."/>
            <person name="Sagory-Zalkind P."/>
            <person name="Faucherand G."/>
            <person name="Descombes P."/>
            <person name="Duboux S."/>
        </authorList>
    </citation>
    <scope>NUCLEOTIDE SEQUENCE [LARGE SCALE GENOMIC DNA]</scope>
    <source>
        <strain evidence="6 7">NCC2970</strain>
    </source>
</reference>
<keyword evidence="1" id="KW-0678">Repressor</keyword>
<dbReference type="Gene3D" id="1.10.260.40">
    <property type="entry name" value="lambda repressor-like DNA-binding domains"/>
    <property type="match status" value="1"/>
</dbReference>
<evidence type="ECO:0000256" key="4">
    <source>
        <dbReference type="ARBA" id="ARBA00023163"/>
    </source>
</evidence>
<dbReference type="PROSITE" id="PS50932">
    <property type="entry name" value="HTH_LACI_2"/>
    <property type="match status" value="1"/>
</dbReference>
<dbReference type="PANTHER" id="PTHR30146">
    <property type="entry name" value="LACI-RELATED TRANSCRIPTIONAL REPRESSOR"/>
    <property type="match status" value="1"/>
</dbReference>
<evidence type="ECO:0000256" key="3">
    <source>
        <dbReference type="ARBA" id="ARBA00023125"/>
    </source>
</evidence>
<dbReference type="PRINTS" id="PR00036">
    <property type="entry name" value="HTHLACI"/>
</dbReference>
<name>A0A1D7ZYS2_LIMFE</name>
<organism evidence="6 7">
    <name type="scientific">Limosilactobacillus fermentum</name>
    <name type="common">Lactobacillus fermentum</name>
    <dbReference type="NCBI Taxonomy" id="1613"/>
    <lineage>
        <taxon>Bacteria</taxon>
        <taxon>Bacillati</taxon>
        <taxon>Bacillota</taxon>
        <taxon>Bacilli</taxon>
        <taxon>Lactobacillales</taxon>
        <taxon>Lactobacillaceae</taxon>
        <taxon>Limosilactobacillus</taxon>
    </lineage>
</organism>
<dbReference type="PATRIC" id="fig|1613.112.peg.1596"/>
<dbReference type="CDD" id="cd01392">
    <property type="entry name" value="HTH_LacI"/>
    <property type="match status" value="1"/>
</dbReference>
<proteinExistence type="predicted"/>
<dbReference type="SUPFAM" id="SSF53822">
    <property type="entry name" value="Periplasmic binding protein-like I"/>
    <property type="match status" value="1"/>
</dbReference>
<dbReference type="SMART" id="SM00354">
    <property type="entry name" value="HTH_LACI"/>
    <property type="match status" value="1"/>
</dbReference>
<dbReference type="Gene3D" id="3.40.50.2300">
    <property type="match status" value="2"/>
</dbReference>
<feature type="domain" description="HTH lacI-type" evidence="5">
    <location>
        <begin position="7"/>
        <end position="61"/>
    </location>
</feature>
<keyword evidence="4" id="KW-0804">Transcription</keyword>
<evidence type="ECO:0000256" key="1">
    <source>
        <dbReference type="ARBA" id="ARBA00022491"/>
    </source>
</evidence>
<dbReference type="RefSeq" id="WP_069776115.1">
    <property type="nucleotide sequence ID" value="NZ_CP017151.1"/>
</dbReference>
<dbReference type="PROSITE" id="PS00356">
    <property type="entry name" value="HTH_LACI_1"/>
    <property type="match status" value="1"/>
</dbReference>
<dbReference type="InterPro" id="IPR010982">
    <property type="entry name" value="Lambda_DNA-bd_dom_sf"/>
</dbReference>
<dbReference type="Proteomes" id="UP000094714">
    <property type="component" value="Chromosome"/>
</dbReference>
<dbReference type="CDD" id="cd06291">
    <property type="entry name" value="PBP1_Qymf-like"/>
    <property type="match status" value="1"/>
</dbReference>
<gene>
    <name evidence="6" type="ORF">LACFE_CDS1524</name>
</gene>
<dbReference type="InterPro" id="IPR000843">
    <property type="entry name" value="HTH_LacI"/>
</dbReference>
<dbReference type="InterPro" id="IPR028082">
    <property type="entry name" value="Peripla_BP_I"/>
</dbReference>
<protein>
    <submittedName>
        <fullName evidence="6">Repressor</fullName>
    </submittedName>
</protein>
<evidence type="ECO:0000259" key="5">
    <source>
        <dbReference type="PROSITE" id="PS50932"/>
    </source>
</evidence>
<evidence type="ECO:0000313" key="7">
    <source>
        <dbReference type="Proteomes" id="UP000094714"/>
    </source>
</evidence>
<accession>A0A1D7ZYS2</accession>
<dbReference type="AlphaFoldDB" id="A0A1D7ZYS2"/>
<dbReference type="PANTHER" id="PTHR30146:SF95">
    <property type="entry name" value="RIBOSE OPERON REPRESSOR"/>
    <property type="match status" value="1"/>
</dbReference>
<dbReference type="Pfam" id="PF00532">
    <property type="entry name" value="Peripla_BP_1"/>
    <property type="match status" value="1"/>
</dbReference>
<keyword evidence="2" id="KW-0805">Transcription regulation</keyword>
<dbReference type="Pfam" id="PF00356">
    <property type="entry name" value="LacI"/>
    <property type="match status" value="1"/>
</dbReference>
<evidence type="ECO:0000313" key="6">
    <source>
        <dbReference type="EMBL" id="AOR74972.1"/>
    </source>
</evidence>
<sequence>MEKRRQVKLEDVAALAGVSKTTVSRVLNNRGYLSEATKQRVHEAMEQLHYRPNAIARQLFTQKTNLVGLVFPTVNDPFFGQLEAELDECLYENGYRTLMGNSQNNPQKEEQYLQLLLNHQIDGLIVGAHNQAMPDYLQTNLPIVSIERAVAPQIPVVASDNYRGGQLATQRLLDAGCQHIIHTNYPKDVMTTNQDRRKAYEDLMSQAGYPAITYEVNYDTPMEEKKAIFARLFDEHPEVDGIFADNDTNAGLIIQVAKARGRRVPEDLKVVGFDGADGTRILFPELTTVQQSIDQMAAVAVNLLEQQIAGQTNVESVTLPVTLLEGTTG</sequence>
<keyword evidence="3" id="KW-0238">DNA-binding</keyword>
<dbReference type="InterPro" id="IPR001761">
    <property type="entry name" value="Peripla_BP/Lac1_sug-bd_dom"/>
</dbReference>
<dbReference type="EMBL" id="CP017151">
    <property type="protein sequence ID" value="AOR74972.1"/>
    <property type="molecule type" value="Genomic_DNA"/>
</dbReference>
<dbReference type="GO" id="GO:0000976">
    <property type="term" value="F:transcription cis-regulatory region binding"/>
    <property type="evidence" value="ECO:0007669"/>
    <property type="project" value="TreeGrafter"/>
</dbReference>